<dbReference type="Pfam" id="PF23559">
    <property type="entry name" value="WHD_DRP"/>
    <property type="match status" value="1"/>
</dbReference>
<evidence type="ECO:0000256" key="1">
    <source>
        <dbReference type="ARBA" id="ARBA00008894"/>
    </source>
</evidence>
<dbReference type="FunFam" id="3.40.50.300:FF:001091">
    <property type="entry name" value="Probable disease resistance protein At1g61300"/>
    <property type="match status" value="1"/>
</dbReference>
<accession>A0A9Q1QSU4</accession>
<dbReference type="Proteomes" id="UP001153076">
    <property type="component" value="Unassembled WGS sequence"/>
</dbReference>
<evidence type="ECO:0000256" key="6">
    <source>
        <dbReference type="SAM" id="Coils"/>
    </source>
</evidence>
<dbReference type="GO" id="GO:0006952">
    <property type="term" value="P:defense response"/>
    <property type="evidence" value="ECO:0007669"/>
    <property type="project" value="UniProtKB-KW"/>
</dbReference>
<comment type="caution">
    <text evidence="10">The sequence shown here is derived from an EMBL/GenBank/DDBJ whole genome shotgun (WGS) entry which is preliminary data.</text>
</comment>
<dbReference type="InterPro" id="IPR002182">
    <property type="entry name" value="NB-ARC"/>
</dbReference>
<evidence type="ECO:0000259" key="7">
    <source>
        <dbReference type="Pfam" id="PF00931"/>
    </source>
</evidence>
<dbReference type="InterPro" id="IPR042197">
    <property type="entry name" value="Apaf_helical"/>
</dbReference>
<dbReference type="EMBL" id="JAKOGI010000002">
    <property type="protein sequence ID" value="KAJ8452864.1"/>
    <property type="molecule type" value="Genomic_DNA"/>
</dbReference>
<dbReference type="Pfam" id="PF00931">
    <property type="entry name" value="NB-ARC"/>
    <property type="match status" value="1"/>
</dbReference>
<dbReference type="Gene3D" id="3.80.10.10">
    <property type="entry name" value="Ribonuclease Inhibitor"/>
    <property type="match status" value="2"/>
</dbReference>
<keyword evidence="11" id="KW-1185">Reference proteome</keyword>
<reference evidence="10" key="1">
    <citation type="submission" date="2022-04" db="EMBL/GenBank/DDBJ databases">
        <title>Carnegiea gigantea Genome sequencing and assembly v2.</title>
        <authorList>
            <person name="Copetti D."/>
            <person name="Sanderson M.J."/>
            <person name="Burquez A."/>
            <person name="Wojciechowski M.F."/>
        </authorList>
    </citation>
    <scope>NUCLEOTIDE SEQUENCE</scope>
    <source>
        <strain evidence="10">SGP5-SGP5p</strain>
        <tissue evidence="10">Aerial part</tissue>
    </source>
</reference>
<dbReference type="InterPro" id="IPR050905">
    <property type="entry name" value="Plant_NBS-LRR"/>
</dbReference>
<protein>
    <recommendedName>
        <fullName evidence="12">NB-ARC domain-containing protein</fullName>
    </recommendedName>
</protein>
<dbReference type="FunFam" id="1.10.8.430:FF:000003">
    <property type="entry name" value="Probable disease resistance protein At5g66910"/>
    <property type="match status" value="1"/>
</dbReference>
<evidence type="ECO:0000256" key="2">
    <source>
        <dbReference type="ARBA" id="ARBA00022614"/>
    </source>
</evidence>
<dbReference type="SUPFAM" id="SSF52540">
    <property type="entry name" value="P-loop containing nucleoside triphosphate hydrolases"/>
    <property type="match status" value="1"/>
</dbReference>
<evidence type="ECO:0000313" key="11">
    <source>
        <dbReference type="Proteomes" id="UP001153076"/>
    </source>
</evidence>
<evidence type="ECO:0000256" key="4">
    <source>
        <dbReference type="ARBA" id="ARBA00022821"/>
    </source>
</evidence>
<feature type="domain" description="NB-ARC" evidence="7">
    <location>
        <begin position="167"/>
        <end position="327"/>
    </location>
</feature>
<dbReference type="Pfam" id="PF23598">
    <property type="entry name" value="LRR_14"/>
    <property type="match status" value="1"/>
</dbReference>
<keyword evidence="3" id="KW-0677">Repeat</keyword>
<gene>
    <name evidence="10" type="ORF">Cgig2_014627</name>
</gene>
<keyword evidence="5" id="KW-0067">ATP-binding</keyword>
<dbReference type="Gene3D" id="1.10.10.10">
    <property type="entry name" value="Winged helix-like DNA-binding domain superfamily/Winged helix DNA-binding domain"/>
    <property type="match status" value="1"/>
</dbReference>
<feature type="domain" description="Disease resistance protein winged helix" evidence="8">
    <location>
        <begin position="413"/>
        <end position="480"/>
    </location>
</feature>
<dbReference type="PANTHER" id="PTHR33463:SF220">
    <property type="entry name" value="NB-ARC DOMAIN-CONTAINING PROTEIN"/>
    <property type="match status" value="1"/>
</dbReference>
<proteinExistence type="inferred from homology"/>
<keyword evidence="6" id="KW-0175">Coiled coil</keyword>
<feature type="coiled-coil region" evidence="6">
    <location>
        <begin position="28"/>
        <end position="59"/>
    </location>
</feature>
<dbReference type="InterPro" id="IPR058922">
    <property type="entry name" value="WHD_DRP"/>
</dbReference>
<dbReference type="PANTHER" id="PTHR33463">
    <property type="entry name" value="NB-ARC DOMAIN-CONTAINING PROTEIN-RELATED"/>
    <property type="match status" value="1"/>
</dbReference>
<name>A0A9Q1QSU4_9CARY</name>
<dbReference type="AlphaFoldDB" id="A0A9Q1QSU4"/>
<dbReference type="InterPro" id="IPR032675">
    <property type="entry name" value="LRR_dom_sf"/>
</dbReference>
<organism evidence="10 11">
    <name type="scientific">Carnegiea gigantea</name>
    <dbReference type="NCBI Taxonomy" id="171969"/>
    <lineage>
        <taxon>Eukaryota</taxon>
        <taxon>Viridiplantae</taxon>
        <taxon>Streptophyta</taxon>
        <taxon>Embryophyta</taxon>
        <taxon>Tracheophyta</taxon>
        <taxon>Spermatophyta</taxon>
        <taxon>Magnoliopsida</taxon>
        <taxon>eudicotyledons</taxon>
        <taxon>Gunneridae</taxon>
        <taxon>Pentapetalae</taxon>
        <taxon>Caryophyllales</taxon>
        <taxon>Cactineae</taxon>
        <taxon>Cactaceae</taxon>
        <taxon>Cactoideae</taxon>
        <taxon>Echinocereeae</taxon>
        <taxon>Carnegiea</taxon>
    </lineage>
</organism>
<dbReference type="PRINTS" id="PR00364">
    <property type="entry name" value="DISEASERSIST"/>
</dbReference>
<dbReference type="InterPro" id="IPR027417">
    <property type="entry name" value="P-loop_NTPase"/>
</dbReference>
<evidence type="ECO:0000313" key="10">
    <source>
        <dbReference type="EMBL" id="KAJ8452864.1"/>
    </source>
</evidence>
<dbReference type="FunFam" id="1.10.10.10:FF:000322">
    <property type="entry name" value="Probable disease resistance protein At1g63360"/>
    <property type="match status" value="1"/>
</dbReference>
<dbReference type="SUPFAM" id="SSF52058">
    <property type="entry name" value="L domain-like"/>
    <property type="match status" value="1"/>
</dbReference>
<keyword evidence="4" id="KW-0611">Plant defense</keyword>
<evidence type="ECO:0000259" key="8">
    <source>
        <dbReference type="Pfam" id="PF23559"/>
    </source>
</evidence>
<dbReference type="OrthoDB" id="664960at2759"/>
<evidence type="ECO:0000256" key="5">
    <source>
        <dbReference type="ARBA" id="ARBA00022840"/>
    </source>
</evidence>
<feature type="domain" description="Disease resistance R13L4/SHOC-2-like LRR" evidence="9">
    <location>
        <begin position="528"/>
        <end position="818"/>
    </location>
</feature>
<dbReference type="InterPro" id="IPR055414">
    <property type="entry name" value="LRR_R13L4/SHOC2-like"/>
</dbReference>
<sequence>MDFVTPLVEAVACLLRCLTPHVAHVGGLENNLNSLRFATEELRDLSEDVKNRIELAEQQQVVRTRKQVEGWLQRAGVVEQQASQILQRGEREVQSKCFWGWCPRNYCSRFRVGGKVERMLVKVKEERSKGLFEVVADELPYPVVEERPLENTVGLDLMFLDAWKCINEDTVGILGLYGLGGVGKTTLLTKINNEFINQRHDFKLVIWVAMAKQVSVEDVQEVIHNRVNLKDLNWHRKGQDEKAATIYKFLRGKKFVLLLDDVRERLDLLQVGIPVPNHGKNEGKIVFTTRSQEACSQMEAQKRVKVTCLAQCEARTLFNAKVGEETLNSHPEIRRLARSVAQECGGLPLALITIGRAMSGKKDPREWRRAVQILRDSPSKFIGMRDHVFPVLRFSYDSLNDETCKKCFLYCSLFPEDYDIPKENLVEHWIGEGLIKESDDINEARNQGFDFIEVLKCACLLETDKSGDHVKMHDVIRDMALWIGCGEGNQWKNKIVVEQQTNKIDAARVVKWTEAERIAAFGTSTISSSPNCPNLLTLLIRDCNLVKFPSLFFQNMPTIRVLDLSNNKGLSELPVEITLLATLQYLDLSNTKIEKLPAEFRNLMQMRHLLLDFTKDLALIPREVIGRFSHLRVLSMNYACSDDFLDATIEDNVLSDGREPLLQELEQSKNLQHLCVTLTTLNSVTKLISSEKLRRSTRQLHLKRCKGLIDIIVPFSFMEQMVNLERVEIRNCRSLNLISVQGFPSQNAYGFQCLHSVTITDSQMVEMNWLIHVPALESLHLQGCKLLEVLLSDSHVLSEYEEDQRVFSKLTTITLFDLPRLGALCPRALPFPLLERMRVTLCPSLRKLPFNSSSARNRLEEITGWPSWCGICQEDPCILWRLKMTMHHGCSQPPLMSSTPPQLHS</sequence>
<dbReference type="Gene3D" id="1.10.8.430">
    <property type="entry name" value="Helical domain of apoptotic protease-activating factors"/>
    <property type="match status" value="1"/>
</dbReference>
<dbReference type="GO" id="GO:0005524">
    <property type="term" value="F:ATP binding"/>
    <property type="evidence" value="ECO:0007669"/>
    <property type="project" value="UniProtKB-KW"/>
</dbReference>
<keyword evidence="5" id="KW-0547">Nucleotide-binding</keyword>
<dbReference type="Gene3D" id="3.40.50.300">
    <property type="entry name" value="P-loop containing nucleotide triphosphate hydrolases"/>
    <property type="match status" value="1"/>
</dbReference>
<dbReference type="InterPro" id="IPR036388">
    <property type="entry name" value="WH-like_DNA-bd_sf"/>
</dbReference>
<evidence type="ECO:0000259" key="9">
    <source>
        <dbReference type="Pfam" id="PF23598"/>
    </source>
</evidence>
<evidence type="ECO:0000256" key="3">
    <source>
        <dbReference type="ARBA" id="ARBA00022737"/>
    </source>
</evidence>
<dbReference type="GO" id="GO:0043531">
    <property type="term" value="F:ADP binding"/>
    <property type="evidence" value="ECO:0007669"/>
    <property type="project" value="InterPro"/>
</dbReference>
<evidence type="ECO:0008006" key="12">
    <source>
        <dbReference type="Google" id="ProtNLM"/>
    </source>
</evidence>
<keyword evidence="2" id="KW-0433">Leucine-rich repeat</keyword>
<comment type="similarity">
    <text evidence="1">Belongs to the disease resistance NB-LRR family.</text>
</comment>